<reference evidence="2 3" key="1">
    <citation type="submission" date="2021-05" db="EMBL/GenBank/DDBJ databases">
        <title>Complete genome of the cytokinin-producing biocontrol strain Pseudomonas fluorescens G20-18.</title>
        <authorList>
            <person name="Nielsen T.K."/>
            <person name="Mekureyaw M.F."/>
            <person name="Hansen L.H."/>
            <person name="Nicolaisen M.H."/>
            <person name="Roitsch T.G."/>
            <person name="Hennessy R.C."/>
        </authorList>
    </citation>
    <scope>NUCLEOTIDE SEQUENCE [LARGE SCALE GENOMIC DNA]</scope>
    <source>
        <strain evidence="2 3">G20-18</strain>
    </source>
</reference>
<dbReference type="InterPro" id="IPR000073">
    <property type="entry name" value="AB_hydrolase_1"/>
</dbReference>
<dbReference type="Gene3D" id="3.40.50.1820">
    <property type="entry name" value="alpha/beta hydrolase"/>
    <property type="match status" value="1"/>
</dbReference>
<gene>
    <name evidence="2" type="ORF">KJF94_11405</name>
</gene>
<dbReference type="SUPFAM" id="SSF53474">
    <property type="entry name" value="alpha/beta-Hydrolases"/>
    <property type="match status" value="1"/>
</dbReference>
<organism evidence="2 3">
    <name type="scientific">Pseudomonas hormoni</name>
    <dbReference type="NCBI Taxonomy" id="3093767"/>
    <lineage>
        <taxon>Bacteria</taxon>
        <taxon>Pseudomonadati</taxon>
        <taxon>Pseudomonadota</taxon>
        <taxon>Gammaproteobacteria</taxon>
        <taxon>Pseudomonadales</taxon>
        <taxon>Pseudomonadaceae</taxon>
        <taxon>Pseudomonas</taxon>
    </lineage>
</organism>
<keyword evidence="3" id="KW-1185">Reference proteome</keyword>
<evidence type="ECO:0000313" key="2">
    <source>
        <dbReference type="EMBL" id="QVW26102.1"/>
    </source>
</evidence>
<evidence type="ECO:0000259" key="1">
    <source>
        <dbReference type="Pfam" id="PF12697"/>
    </source>
</evidence>
<keyword evidence="2" id="KW-0378">Hydrolase</keyword>
<sequence length="73" mass="7771">MIAASSSEPAWNTVPSYFVYGDKDKNIPAHAQVFMAERAHAKKTVVVKDASHGVMVSNPKVVASLIETAATAK</sequence>
<protein>
    <submittedName>
        <fullName evidence="2">Alpha/beta hydrolase</fullName>
    </submittedName>
</protein>
<dbReference type="Proteomes" id="UP000681155">
    <property type="component" value="Chromosome"/>
</dbReference>
<dbReference type="GO" id="GO:0016787">
    <property type="term" value="F:hydrolase activity"/>
    <property type="evidence" value="ECO:0007669"/>
    <property type="project" value="UniProtKB-KW"/>
</dbReference>
<dbReference type="PANTHER" id="PTHR37017:SF11">
    <property type="entry name" value="ESTERASE_LIPASE_THIOESTERASE DOMAIN-CONTAINING PROTEIN"/>
    <property type="match status" value="1"/>
</dbReference>
<feature type="domain" description="AB hydrolase-1" evidence="1">
    <location>
        <begin position="7"/>
        <end position="64"/>
    </location>
</feature>
<name>A0ABX8F2D7_9PSED</name>
<dbReference type="InterPro" id="IPR029058">
    <property type="entry name" value="AB_hydrolase_fold"/>
</dbReference>
<dbReference type="PANTHER" id="PTHR37017">
    <property type="entry name" value="AB HYDROLASE-1 DOMAIN-CONTAINING PROTEIN-RELATED"/>
    <property type="match status" value="1"/>
</dbReference>
<dbReference type="EMBL" id="CP075566">
    <property type="protein sequence ID" value="QVW26102.1"/>
    <property type="molecule type" value="Genomic_DNA"/>
</dbReference>
<dbReference type="InterPro" id="IPR052897">
    <property type="entry name" value="Sec-Metab_Biosynth_Hydrolase"/>
</dbReference>
<proteinExistence type="predicted"/>
<accession>A0ABX8F2D7</accession>
<evidence type="ECO:0000313" key="3">
    <source>
        <dbReference type="Proteomes" id="UP000681155"/>
    </source>
</evidence>
<dbReference type="Pfam" id="PF12697">
    <property type="entry name" value="Abhydrolase_6"/>
    <property type="match status" value="1"/>
</dbReference>